<dbReference type="GeneID" id="78074015"/>
<gene>
    <name evidence="2" type="ORF">AZ468_24970</name>
    <name evidence="1" type="ORF">OPW20_19810</name>
</gene>
<sequence>MDNPPIHRIDESNLFRASCETSLWDFLKTDIGKGKCIECHFPFNNNDACLSLDLVRRGVDWIKFANTDKLYPPDFKPSYIALRSVVELNRALLEKPLAEHFYCKFEQNKLTYQHKRSLNQTHVASVSFSDGHTLYAPF</sequence>
<proteinExistence type="predicted"/>
<dbReference type="EMBL" id="JAPFIT010000022">
    <property type="protein sequence ID" value="MDC5742323.1"/>
    <property type="molecule type" value="Genomic_DNA"/>
</dbReference>
<geneLocation type="plasmid" evidence="2">
    <name>p57_like</name>
</geneLocation>
<dbReference type="OrthoDB" id="5905959at2"/>
<organism evidence="2">
    <name type="scientific">Vibrio europaeus</name>
    <dbReference type="NCBI Taxonomy" id="300876"/>
    <lineage>
        <taxon>Bacteria</taxon>
        <taxon>Pseudomonadati</taxon>
        <taxon>Pseudomonadota</taxon>
        <taxon>Gammaproteobacteria</taxon>
        <taxon>Vibrionales</taxon>
        <taxon>Vibrionaceae</taxon>
        <taxon>Vibrio</taxon>
        <taxon>Vibrio oreintalis group</taxon>
    </lineage>
</organism>
<evidence type="ECO:0000313" key="1">
    <source>
        <dbReference type="EMBL" id="MDC5742323.1"/>
    </source>
</evidence>
<reference evidence="1" key="2">
    <citation type="submission" date="2022-11" db="EMBL/GenBank/DDBJ databases">
        <title>Role of the vibriolysin VemA secreted by the emergent pathogen Vibrio europaeus in the colonization of Manila clam mucus.</title>
        <authorList>
            <person name="Martinez C."/>
            <person name="Rodriguez S."/>
            <person name="Vences A."/>
            <person name="Barja J.L."/>
            <person name="Toranzo A.E."/>
            <person name="Dubert J."/>
        </authorList>
    </citation>
    <scope>NUCLEOTIDE SEQUENCE</scope>
    <source>
        <strain evidence="1">3454</strain>
    </source>
</reference>
<dbReference type="RefSeq" id="WP_069665504.1">
    <property type="nucleotide sequence ID" value="NZ_CM004621.1"/>
</dbReference>
<keyword evidence="3" id="KW-1185">Reference proteome</keyword>
<evidence type="ECO:0000313" key="3">
    <source>
        <dbReference type="Proteomes" id="UP001150001"/>
    </source>
</evidence>
<reference evidence="2" key="1">
    <citation type="submission" date="2016-03" db="EMBL/GenBank/DDBJ databases">
        <title>Draft genome sequence of the Vibrio tubiashii subs. europaeus.</title>
        <authorList>
            <person name="Spinard E."/>
            <person name="Dubert J."/>
            <person name="Nelson D.R."/>
            <person name="Barja J.L."/>
        </authorList>
    </citation>
    <scope>NUCLEOTIDE SEQUENCE [LARGE SCALE GENOMIC DNA]</scope>
    <source>
        <strain evidence="2">PP2-638</strain>
        <plasmid evidence="2">p57_like</plasmid>
    </source>
</reference>
<dbReference type="EMBL" id="LUAX01000009">
    <property type="protein sequence ID" value="OAM96626.1"/>
    <property type="molecule type" value="Genomic_DNA"/>
</dbReference>
<name>A0A178J593_9VIBR</name>
<dbReference type="AlphaFoldDB" id="A0A178J593"/>
<accession>A0A178J593</accession>
<dbReference type="Proteomes" id="UP001150001">
    <property type="component" value="Unassembled WGS sequence"/>
</dbReference>
<evidence type="ECO:0000313" key="2">
    <source>
        <dbReference type="EMBL" id="OAM96626.1"/>
    </source>
</evidence>
<dbReference type="Proteomes" id="UP000094761">
    <property type="component" value="Plasmid p57_like"/>
</dbReference>
<protein>
    <submittedName>
        <fullName evidence="2">Uncharacterized protein</fullName>
    </submittedName>
</protein>
<keyword evidence="2" id="KW-0614">Plasmid</keyword>
<comment type="caution">
    <text evidence="2">The sequence shown here is derived from an EMBL/GenBank/DDBJ whole genome shotgun (WGS) entry which is preliminary data.</text>
</comment>